<gene>
    <name evidence="3" type="ORF">ODALV1_LOCUS18969</name>
</gene>
<protein>
    <recommendedName>
        <fullName evidence="5">Ionotropic glutamate receptor C-terminal domain-containing protein</fullName>
    </recommendedName>
</protein>
<keyword evidence="2" id="KW-0732">Signal</keyword>
<keyword evidence="4" id="KW-1185">Reference proteome</keyword>
<evidence type="ECO:0000256" key="2">
    <source>
        <dbReference type="SAM" id="SignalP"/>
    </source>
</evidence>
<accession>A0ABP1R8Y7</accession>
<evidence type="ECO:0008006" key="5">
    <source>
        <dbReference type="Google" id="ProtNLM"/>
    </source>
</evidence>
<organism evidence="3 4">
    <name type="scientific">Orchesella dallaii</name>
    <dbReference type="NCBI Taxonomy" id="48710"/>
    <lineage>
        <taxon>Eukaryota</taxon>
        <taxon>Metazoa</taxon>
        <taxon>Ecdysozoa</taxon>
        <taxon>Arthropoda</taxon>
        <taxon>Hexapoda</taxon>
        <taxon>Collembola</taxon>
        <taxon>Entomobryomorpha</taxon>
        <taxon>Entomobryoidea</taxon>
        <taxon>Orchesellidae</taxon>
        <taxon>Orchesellinae</taxon>
        <taxon>Orchesella</taxon>
    </lineage>
</organism>
<keyword evidence="1" id="KW-0812">Transmembrane</keyword>
<feature type="chain" id="PRO_5045906539" description="Ionotropic glutamate receptor C-terminal domain-containing protein" evidence="2">
    <location>
        <begin position="23"/>
        <end position="747"/>
    </location>
</feature>
<name>A0ABP1R8Y7_9HEXA</name>
<evidence type="ECO:0000313" key="4">
    <source>
        <dbReference type="Proteomes" id="UP001642540"/>
    </source>
</evidence>
<keyword evidence="1" id="KW-1133">Transmembrane helix</keyword>
<proteinExistence type="predicted"/>
<feature type="signal peptide" evidence="2">
    <location>
        <begin position="1"/>
        <end position="22"/>
    </location>
</feature>
<keyword evidence="1" id="KW-0472">Membrane</keyword>
<dbReference type="EMBL" id="CAXLJM020000062">
    <property type="protein sequence ID" value="CAL8120392.1"/>
    <property type="molecule type" value="Genomic_DNA"/>
</dbReference>
<comment type="caution">
    <text evidence="3">The sequence shown here is derived from an EMBL/GenBank/DDBJ whole genome shotgun (WGS) entry which is preliminary data.</text>
</comment>
<sequence length="747" mass="86056">MDNRTLNVLIILYAIFLKASNSVPTIQQEKHEELPPVLNLLLQVIDLLANCTNHFVHNRNSEPISLFKAFLQSHYESRAIYTPHLLSSTDTVHIRWPAHFENYMEIFIPQRFSPVCSAYIPTFQPPSDDPFQQGYLYEVTQWYSWKMSTWSSSLPGLLLLSISASPYLDSDSMTENDQPMLSIMFDQIRLTALKILVLHESSDSVYIPCLPCEGSSEWEISLRSQLSIPVTLKDLHVRWENLHSNLHSNDPYDEWYDNTPSSHDYTKSIIFQSLNCSGERCTRLYKEPFMFTSSIWTMRKAKHSISAGAISYGYKYRVFISQDTLYQQTDMLFLLNSLSGSEWSYIIVGLGLVIGILYISGIKGSTFWIVTTIFEQGDVLSDHVNSKNAHIILGWIFTTLLVRNIYQIRMFAVLTAGPVPKDMPTSFQDLIQNNTMTIVGEQALQEFLYDARVSRRAYNFSLGNKTENLLDEKSIIISFKYRDLVNVFRKLSEGIKVACSKYVIKDSHIPQDKEMGPPFSEYPEGAGKYIGERMKALKIFAFIYRTLPVDDSVIKDTRGVSDSNFYLSPLIDAFGNRKLFTNIESEVLMDFRLWYSSFRVFCIPFFESRLANLVESGIDARIRTIFQNRNHAFNMKTVNRDGKFNRRWNFETLSYNPKLLSKRFGAEPENGMDNVSFQSLKAIWALLGTLILITIFVFVMELIPFQKALPCRKNQSEVKTQELRVQDKTNAIDDENVFVVKVRPKVL</sequence>
<evidence type="ECO:0000256" key="1">
    <source>
        <dbReference type="SAM" id="Phobius"/>
    </source>
</evidence>
<feature type="transmembrane region" description="Helical" evidence="1">
    <location>
        <begin position="343"/>
        <end position="360"/>
    </location>
</feature>
<reference evidence="3 4" key="1">
    <citation type="submission" date="2024-08" db="EMBL/GenBank/DDBJ databases">
        <authorList>
            <person name="Cucini C."/>
            <person name="Frati F."/>
        </authorList>
    </citation>
    <scope>NUCLEOTIDE SEQUENCE [LARGE SCALE GENOMIC DNA]</scope>
</reference>
<dbReference type="Proteomes" id="UP001642540">
    <property type="component" value="Unassembled WGS sequence"/>
</dbReference>
<feature type="transmembrane region" description="Helical" evidence="1">
    <location>
        <begin position="682"/>
        <end position="705"/>
    </location>
</feature>
<evidence type="ECO:0000313" key="3">
    <source>
        <dbReference type="EMBL" id="CAL8120392.1"/>
    </source>
</evidence>